<feature type="transmembrane region" description="Helical" evidence="2">
    <location>
        <begin position="229"/>
        <end position="249"/>
    </location>
</feature>
<feature type="compositionally biased region" description="Low complexity" evidence="1">
    <location>
        <begin position="39"/>
        <end position="56"/>
    </location>
</feature>
<feature type="compositionally biased region" description="Polar residues" evidence="1">
    <location>
        <begin position="1"/>
        <end position="13"/>
    </location>
</feature>
<feature type="compositionally biased region" description="Polar residues" evidence="1">
    <location>
        <begin position="382"/>
        <end position="396"/>
    </location>
</feature>
<feature type="region of interest" description="Disordered" evidence="1">
    <location>
        <begin position="29"/>
        <end position="60"/>
    </location>
</feature>
<reference evidence="3 4" key="1">
    <citation type="journal article" date="2024" name="Nat. Commun.">
        <title>Phylogenomics reveals the evolutionary origins of lichenization in chlorophyte algae.</title>
        <authorList>
            <person name="Puginier C."/>
            <person name="Libourel C."/>
            <person name="Otte J."/>
            <person name="Skaloud P."/>
            <person name="Haon M."/>
            <person name="Grisel S."/>
            <person name="Petersen M."/>
            <person name="Berrin J.G."/>
            <person name="Delaux P.M."/>
            <person name="Dal Grande F."/>
            <person name="Keller J."/>
        </authorList>
    </citation>
    <scope>NUCLEOTIDE SEQUENCE [LARGE SCALE GENOMIC DNA]</scope>
    <source>
        <strain evidence="3 4">SAG 2523</strain>
    </source>
</reference>
<feature type="compositionally biased region" description="Acidic residues" evidence="1">
    <location>
        <begin position="363"/>
        <end position="373"/>
    </location>
</feature>
<keyword evidence="2" id="KW-0812">Transmembrane</keyword>
<evidence type="ECO:0008006" key="5">
    <source>
        <dbReference type="Google" id="ProtNLM"/>
    </source>
</evidence>
<feature type="region of interest" description="Disordered" evidence="1">
    <location>
        <begin position="187"/>
        <end position="222"/>
    </location>
</feature>
<evidence type="ECO:0000313" key="3">
    <source>
        <dbReference type="EMBL" id="KAK9863415.1"/>
    </source>
</evidence>
<dbReference type="EMBL" id="JALJOV010000475">
    <property type="protein sequence ID" value="KAK9863415.1"/>
    <property type="molecule type" value="Genomic_DNA"/>
</dbReference>
<keyword evidence="2" id="KW-0472">Membrane</keyword>
<feature type="region of interest" description="Disordered" evidence="1">
    <location>
        <begin position="1"/>
        <end position="20"/>
    </location>
</feature>
<comment type="caution">
    <text evidence="3">The sequence shown here is derived from an EMBL/GenBank/DDBJ whole genome shotgun (WGS) entry which is preliminary data.</text>
</comment>
<keyword evidence="2" id="KW-1133">Transmembrane helix</keyword>
<proteinExistence type="predicted"/>
<evidence type="ECO:0000256" key="2">
    <source>
        <dbReference type="SAM" id="Phobius"/>
    </source>
</evidence>
<protein>
    <recommendedName>
        <fullName evidence="5">Transmembrane protein</fullName>
    </recommendedName>
</protein>
<feature type="transmembrane region" description="Helical" evidence="2">
    <location>
        <begin position="326"/>
        <end position="346"/>
    </location>
</feature>
<feature type="region of interest" description="Disordered" evidence="1">
    <location>
        <begin position="353"/>
        <end position="407"/>
    </location>
</feature>
<keyword evidence="4" id="KW-1185">Reference proteome</keyword>
<evidence type="ECO:0000256" key="1">
    <source>
        <dbReference type="SAM" id="MobiDB-lite"/>
    </source>
</evidence>
<dbReference type="Proteomes" id="UP001485043">
    <property type="component" value="Unassembled WGS sequence"/>
</dbReference>
<gene>
    <name evidence="3" type="ORF">WJX84_012183</name>
</gene>
<name>A0AAW1T299_9CHLO</name>
<sequence length="407" mass="42557">MGEQSSGTATATVESGEKVHSWRISAQAGTHAQMEDLTADAPTPASTLSSSAESLDGPSGQPALCAAGYLMTPRITDRLERPVSTFKQPITVMPSLESHHQSGMALACPPHVAANGLGQAGGFASPIEVKGKSQARQQAGLHSRPEVARELLRTDSPGSNVTAIASPCLPDDAVPFDLVARSQELMRQSAAEARSQTPMRPQSQGLGRGSTASAGHSPGKMQHSSSWRVNRCILGAACAFLVALLAVLWQSSMASNALRHARQHAEWAQGRVSGAASGMFGWMCGIGSAVVQVVRSGMAQCAAGRPSQRTLDSAYADLERQLAPDAFLVLSGATLLGSLALLLTAWRCSRRSGREQESASNDSDAEEASEEGAAENGAPSSQLRHSGQHSPSNSRYNLRGRTATLEA</sequence>
<dbReference type="AlphaFoldDB" id="A0AAW1T299"/>
<evidence type="ECO:0000313" key="4">
    <source>
        <dbReference type="Proteomes" id="UP001485043"/>
    </source>
</evidence>
<organism evidence="3 4">
    <name type="scientific">Apatococcus fuscideae</name>
    <dbReference type="NCBI Taxonomy" id="2026836"/>
    <lineage>
        <taxon>Eukaryota</taxon>
        <taxon>Viridiplantae</taxon>
        <taxon>Chlorophyta</taxon>
        <taxon>core chlorophytes</taxon>
        <taxon>Trebouxiophyceae</taxon>
        <taxon>Chlorellales</taxon>
        <taxon>Chlorellaceae</taxon>
        <taxon>Apatococcus</taxon>
    </lineage>
</organism>
<feature type="compositionally biased region" description="Polar residues" evidence="1">
    <location>
        <begin position="194"/>
        <end position="214"/>
    </location>
</feature>
<accession>A0AAW1T299</accession>